<keyword evidence="1" id="KW-0472">Membrane</keyword>
<feature type="transmembrane region" description="Helical" evidence="1">
    <location>
        <begin position="6"/>
        <end position="26"/>
    </location>
</feature>
<dbReference type="AlphaFoldDB" id="A0A1G2F0Z2"/>
<evidence type="ECO:0000313" key="2">
    <source>
        <dbReference type="EMBL" id="OGZ31689.1"/>
    </source>
</evidence>
<evidence type="ECO:0000313" key="3">
    <source>
        <dbReference type="Proteomes" id="UP000176787"/>
    </source>
</evidence>
<accession>A0A1G2F0Z2</accession>
<comment type="caution">
    <text evidence="2">The sequence shown here is derived from an EMBL/GenBank/DDBJ whole genome shotgun (WGS) entry which is preliminary data.</text>
</comment>
<sequence length="81" mass="9855">MIIAVIFNTLILIVYASLVLAILYHYRKYSLLGDRYRWVVNIFLMTTIILFVLSYLIIIFFIDWESLKPENLREQNFFRIF</sequence>
<gene>
    <name evidence="2" type="ORF">A3H02_01320</name>
</gene>
<dbReference type="EMBL" id="MHMS01000023">
    <property type="protein sequence ID" value="OGZ31689.1"/>
    <property type="molecule type" value="Genomic_DNA"/>
</dbReference>
<evidence type="ECO:0000256" key="1">
    <source>
        <dbReference type="SAM" id="Phobius"/>
    </source>
</evidence>
<name>A0A1G2F0Z2_9BACT</name>
<protein>
    <recommendedName>
        <fullName evidence="4">DUF5671 domain-containing protein</fullName>
    </recommendedName>
</protein>
<dbReference type="STRING" id="1801726.A3H02_01320"/>
<keyword evidence="1" id="KW-1133">Transmembrane helix</keyword>
<reference evidence="2 3" key="1">
    <citation type="journal article" date="2016" name="Nat. Commun.">
        <title>Thousands of microbial genomes shed light on interconnected biogeochemical processes in an aquifer system.</title>
        <authorList>
            <person name="Anantharaman K."/>
            <person name="Brown C.T."/>
            <person name="Hug L.A."/>
            <person name="Sharon I."/>
            <person name="Castelle C.J."/>
            <person name="Probst A.J."/>
            <person name="Thomas B.C."/>
            <person name="Singh A."/>
            <person name="Wilkins M.J."/>
            <person name="Karaoz U."/>
            <person name="Brodie E.L."/>
            <person name="Williams K.H."/>
            <person name="Hubbard S.S."/>
            <person name="Banfield J.F."/>
        </authorList>
    </citation>
    <scope>NUCLEOTIDE SEQUENCE [LARGE SCALE GENOMIC DNA]</scope>
</reference>
<proteinExistence type="predicted"/>
<organism evidence="2 3">
    <name type="scientific">Candidatus Niyogibacteria bacterium RIFCSPLOWO2_12_FULL_41_13</name>
    <dbReference type="NCBI Taxonomy" id="1801726"/>
    <lineage>
        <taxon>Bacteria</taxon>
        <taxon>Candidatus Niyogiibacteriota</taxon>
    </lineage>
</organism>
<keyword evidence="1" id="KW-0812">Transmembrane</keyword>
<dbReference type="Proteomes" id="UP000176787">
    <property type="component" value="Unassembled WGS sequence"/>
</dbReference>
<evidence type="ECO:0008006" key="4">
    <source>
        <dbReference type="Google" id="ProtNLM"/>
    </source>
</evidence>
<feature type="transmembrane region" description="Helical" evidence="1">
    <location>
        <begin position="38"/>
        <end position="62"/>
    </location>
</feature>